<evidence type="ECO:0000313" key="2">
    <source>
        <dbReference type="Proteomes" id="UP000077266"/>
    </source>
</evidence>
<keyword evidence="2" id="KW-1185">Reference proteome</keyword>
<organism evidence="1 2">
    <name type="scientific">Exidia glandulosa HHB12029</name>
    <dbReference type="NCBI Taxonomy" id="1314781"/>
    <lineage>
        <taxon>Eukaryota</taxon>
        <taxon>Fungi</taxon>
        <taxon>Dikarya</taxon>
        <taxon>Basidiomycota</taxon>
        <taxon>Agaricomycotina</taxon>
        <taxon>Agaricomycetes</taxon>
        <taxon>Auriculariales</taxon>
        <taxon>Exidiaceae</taxon>
        <taxon>Exidia</taxon>
    </lineage>
</organism>
<proteinExistence type="predicted"/>
<gene>
    <name evidence="1" type="ORF">EXIGLDRAFT_751702</name>
</gene>
<dbReference type="AlphaFoldDB" id="A0A165F664"/>
<protein>
    <submittedName>
        <fullName evidence="1">Uncharacterized protein</fullName>
    </submittedName>
</protein>
<dbReference type="EMBL" id="KV426100">
    <property type="protein sequence ID" value="KZV88450.1"/>
    <property type="molecule type" value="Genomic_DNA"/>
</dbReference>
<reference evidence="1 2" key="1">
    <citation type="journal article" date="2016" name="Mol. Biol. Evol.">
        <title>Comparative Genomics of Early-Diverging Mushroom-Forming Fungi Provides Insights into the Origins of Lignocellulose Decay Capabilities.</title>
        <authorList>
            <person name="Nagy L.G."/>
            <person name="Riley R."/>
            <person name="Tritt A."/>
            <person name="Adam C."/>
            <person name="Daum C."/>
            <person name="Floudas D."/>
            <person name="Sun H."/>
            <person name="Yadav J.S."/>
            <person name="Pangilinan J."/>
            <person name="Larsson K.H."/>
            <person name="Matsuura K."/>
            <person name="Barry K."/>
            <person name="Labutti K."/>
            <person name="Kuo R."/>
            <person name="Ohm R.A."/>
            <person name="Bhattacharya S.S."/>
            <person name="Shirouzu T."/>
            <person name="Yoshinaga Y."/>
            <person name="Martin F.M."/>
            <person name="Grigoriev I.V."/>
            <person name="Hibbett D.S."/>
        </authorList>
    </citation>
    <scope>NUCLEOTIDE SEQUENCE [LARGE SCALE GENOMIC DNA]</scope>
    <source>
        <strain evidence="1 2">HHB12029</strain>
    </source>
</reference>
<dbReference type="InParanoid" id="A0A165F664"/>
<accession>A0A165F664</accession>
<dbReference type="Proteomes" id="UP000077266">
    <property type="component" value="Unassembled WGS sequence"/>
</dbReference>
<evidence type="ECO:0000313" key="1">
    <source>
        <dbReference type="EMBL" id="KZV88450.1"/>
    </source>
</evidence>
<name>A0A165F664_EXIGL</name>
<sequence length="284" mass="31722">MSLNLLGPDDWIVLRDPDVDVSHVESVNFNAESASWSVFELLFAKCSNIRDLSIHNLSVIDSARDLPSEVVDSLAIERLDVSFDSTVAIALHTTIEALWKMSDVRHIDDITLRLGHVDPGIDHHEELVRELMKFLMRACPDPTVLLRSEISISDGAVHILVVVAYPEHNGTETNLHRTIHLFDPNSDSDSELTAALLDLARDCIAFGLREEVEWSENGTDSVDLHPLWQAKEMRFPLSVVPSMWTNGAAVLTCFPCLKRLHIDWDVAADTVSRNIEEPGTENVS</sequence>